<dbReference type="EMBL" id="MT142686">
    <property type="protein sequence ID" value="QJA87180.1"/>
    <property type="molecule type" value="Genomic_DNA"/>
</dbReference>
<gene>
    <name evidence="2" type="ORF">MM415B03040_0018</name>
</gene>
<organism evidence="2">
    <name type="scientific">viral metagenome</name>
    <dbReference type="NCBI Taxonomy" id="1070528"/>
    <lineage>
        <taxon>unclassified sequences</taxon>
        <taxon>metagenomes</taxon>
        <taxon>organismal metagenomes</taxon>
    </lineage>
</organism>
<sequence length="71" mass="8240">MVDSTQVVSPAYGRDYKSDEEAEKDWRKGKDFVHRTIIGHSGTYCSTRDFPKGTKVEIRYDKLQELTLIEN</sequence>
<name>A0A6M3KYX3_9ZZZZ</name>
<dbReference type="AlphaFoldDB" id="A0A6M3KYX3"/>
<reference evidence="2" key="1">
    <citation type="submission" date="2020-03" db="EMBL/GenBank/DDBJ databases">
        <title>The deep terrestrial virosphere.</title>
        <authorList>
            <person name="Holmfeldt K."/>
            <person name="Nilsson E."/>
            <person name="Simone D."/>
            <person name="Lopez-Fernandez M."/>
            <person name="Wu X."/>
            <person name="de Brujin I."/>
            <person name="Lundin D."/>
            <person name="Andersson A."/>
            <person name="Bertilsson S."/>
            <person name="Dopson M."/>
        </authorList>
    </citation>
    <scope>NUCLEOTIDE SEQUENCE</scope>
    <source>
        <strain evidence="2">MM415B03040</strain>
    </source>
</reference>
<protein>
    <submittedName>
        <fullName evidence="2">Uncharacterized protein</fullName>
    </submittedName>
</protein>
<evidence type="ECO:0000313" key="2">
    <source>
        <dbReference type="EMBL" id="QJA87180.1"/>
    </source>
</evidence>
<proteinExistence type="predicted"/>
<feature type="region of interest" description="Disordered" evidence="1">
    <location>
        <begin position="1"/>
        <end position="22"/>
    </location>
</feature>
<evidence type="ECO:0000256" key="1">
    <source>
        <dbReference type="SAM" id="MobiDB-lite"/>
    </source>
</evidence>
<accession>A0A6M3KYX3</accession>